<keyword evidence="3" id="KW-1185">Reference proteome</keyword>
<protein>
    <recommendedName>
        <fullName evidence="1">Ketoreductase (KR) domain-containing protein</fullName>
    </recommendedName>
</protein>
<feature type="domain" description="Ketoreductase (KR)" evidence="1">
    <location>
        <begin position="1"/>
        <end position="52"/>
    </location>
</feature>
<reference evidence="2 3" key="1">
    <citation type="submission" date="2019-04" db="EMBL/GenBank/DDBJ databases">
        <title>Friends and foes A comparative genomics study of 23 Aspergillus species from section Flavi.</title>
        <authorList>
            <consortium name="DOE Joint Genome Institute"/>
            <person name="Kjaerbolling I."/>
            <person name="Vesth T."/>
            <person name="Frisvad J.C."/>
            <person name="Nybo J.L."/>
            <person name="Theobald S."/>
            <person name="Kildgaard S."/>
            <person name="Isbrandt T."/>
            <person name="Kuo A."/>
            <person name="Sato A."/>
            <person name="Lyhne E.K."/>
            <person name="Kogle M.E."/>
            <person name="Wiebenga A."/>
            <person name="Kun R.S."/>
            <person name="Lubbers R.J."/>
            <person name="Makela M.R."/>
            <person name="Barry K."/>
            <person name="Chovatia M."/>
            <person name="Clum A."/>
            <person name="Daum C."/>
            <person name="Haridas S."/>
            <person name="He G."/>
            <person name="LaButti K."/>
            <person name="Lipzen A."/>
            <person name="Mondo S."/>
            <person name="Riley R."/>
            <person name="Salamov A."/>
            <person name="Simmons B.A."/>
            <person name="Magnuson J.K."/>
            <person name="Henrissat B."/>
            <person name="Mortensen U.H."/>
            <person name="Larsen T.O."/>
            <person name="Devries R.P."/>
            <person name="Grigoriev I.V."/>
            <person name="Machida M."/>
            <person name="Baker S.E."/>
            <person name="Andersen M.R."/>
        </authorList>
    </citation>
    <scope>NUCLEOTIDE SEQUENCE [LARGE SCALE GENOMIC DNA]</scope>
    <source>
        <strain evidence="2 3">CBS 117625</strain>
    </source>
</reference>
<evidence type="ECO:0000313" key="2">
    <source>
        <dbReference type="EMBL" id="KAE8135208.1"/>
    </source>
</evidence>
<dbReference type="Pfam" id="PF08659">
    <property type="entry name" value="KR"/>
    <property type="match status" value="1"/>
</dbReference>
<proteinExistence type="predicted"/>
<evidence type="ECO:0000313" key="3">
    <source>
        <dbReference type="Proteomes" id="UP000325672"/>
    </source>
</evidence>
<dbReference type="InterPro" id="IPR013968">
    <property type="entry name" value="PKS_KR"/>
</dbReference>
<organism evidence="2 3">
    <name type="scientific">Aspergillus pseudotamarii</name>
    <dbReference type="NCBI Taxonomy" id="132259"/>
    <lineage>
        <taxon>Eukaryota</taxon>
        <taxon>Fungi</taxon>
        <taxon>Dikarya</taxon>
        <taxon>Ascomycota</taxon>
        <taxon>Pezizomycotina</taxon>
        <taxon>Eurotiomycetes</taxon>
        <taxon>Eurotiomycetidae</taxon>
        <taxon>Eurotiales</taxon>
        <taxon>Aspergillaceae</taxon>
        <taxon>Aspergillus</taxon>
        <taxon>Aspergillus subgen. Circumdati</taxon>
    </lineage>
</organism>
<dbReference type="Gene3D" id="3.40.50.720">
    <property type="entry name" value="NAD(P)-binding Rossmann-like Domain"/>
    <property type="match status" value="1"/>
</dbReference>
<dbReference type="Proteomes" id="UP000325672">
    <property type="component" value="Unassembled WGS sequence"/>
</dbReference>
<sequence length="79" mass="8865">MTKEEWQLVLAPKLTGTWDHQNKLLQEMDLFALSSSLSGMIFVMGQSQYNACISIDLGLVTSVEGFVVLHEEELYSVVD</sequence>
<evidence type="ECO:0000259" key="1">
    <source>
        <dbReference type="Pfam" id="PF08659"/>
    </source>
</evidence>
<dbReference type="AlphaFoldDB" id="A0A5N6SKI4"/>
<gene>
    <name evidence="2" type="ORF">BDV38DRAFT_285041</name>
</gene>
<dbReference type="EMBL" id="ML743595">
    <property type="protein sequence ID" value="KAE8135208.1"/>
    <property type="molecule type" value="Genomic_DNA"/>
</dbReference>
<dbReference type="RefSeq" id="XP_031911271.1">
    <property type="nucleotide sequence ID" value="XM_032060402.1"/>
</dbReference>
<accession>A0A5N6SKI4</accession>
<dbReference type="OrthoDB" id="329835at2759"/>
<name>A0A5N6SKI4_ASPPS</name>
<dbReference type="GeneID" id="43644612"/>